<dbReference type="Gene3D" id="3.30.1450.10">
    <property type="match status" value="1"/>
</dbReference>
<dbReference type="RefSeq" id="WP_043191075.1">
    <property type="nucleotide sequence ID" value="NZ_CP009533.1"/>
</dbReference>
<dbReference type="NCBIfam" id="NF008423">
    <property type="entry name" value="PRK11251.1"/>
    <property type="match status" value="1"/>
</dbReference>
<evidence type="ECO:0000256" key="1">
    <source>
        <dbReference type="ARBA" id="ARBA00022729"/>
    </source>
</evidence>
<keyword evidence="6" id="KW-1185">Reference proteome</keyword>
<gene>
    <name evidence="5" type="ORF">LT40_13865</name>
</gene>
<dbReference type="EMBL" id="CP009533">
    <property type="protein sequence ID" value="AIS18408.1"/>
    <property type="molecule type" value="Genomic_DNA"/>
</dbReference>
<name>A0A089YPS9_9PSED</name>
<dbReference type="GO" id="GO:0019867">
    <property type="term" value="C:outer membrane"/>
    <property type="evidence" value="ECO:0007669"/>
    <property type="project" value="InterPro"/>
</dbReference>
<sequence length="115" mass="12410">MYKQSLAALCVIASLAGCSSNTTVQNPVDFVTYRDAPLVKQVEKGMTMQQVLAIGGTPSTVVAGTANSMYGTCNNYILTREGHQQPYYVSFDSSGRVATKGFMTCEQRKLNETAP</sequence>
<feature type="domain" description="Outer membrane protein assembly factor BamE" evidence="4">
    <location>
        <begin position="32"/>
        <end position="100"/>
    </location>
</feature>
<reference evidence="5 6" key="1">
    <citation type="journal article" date="2015" name="J. Biotechnol.">
        <title>Complete genome sequence of Pseudomonas rhizosphaerae IH5T (=DSM 16299T), a phosphate-solubilizing rhizobacterium for bacterial biofertilizer.</title>
        <authorList>
            <person name="Kwak Y."/>
            <person name="Jung B.K."/>
            <person name="Shin J.H."/>
        </authorList>
    </citation>
    <scope>NUCLEOTIDE SEQUENCE [LARGE SCALE GENOMIC DNA]</scope>
    <source>
        <strain evidence="5">DSM 16299</strain>
    </source>
</reference>
<dbReference type="STRING" id="216142.LT40_13865"/>
<dbReference type="InterPro" id="IPR037873">
    <property type="entry name" value="BamE-like"/>
</dbReference>
<keyword evidence="2" id="KW-0472">Membrane</keyword>
<dbReference type="HOGENOM" id="CLU_161369_0_0_6"/>
<accession>A0A089YPS9</accession>
<evidence type="ECO:0000313" key="5">
    <source>
        <dbReference type="EMBL" id="AIS18408.1"/>
    </source>
</evidence>
<dbReference type="KEGG" id="prh:LT40_13865"/>
<feature type="chain" id="PRO_5001852104" evidence="3">
    <location>
        <begin position="25"/>
        <end position="115"/>
    </location>
</feature>
<protein>
    <submittedName>
        <fullName evidence="5">Transcriptional regulator</fullName>
    </submittedName>
</protein>
<dbReference type="PROSITE" id="PS51257">
    <property type="entry name" value="PROKAR_LIPOPROTEIN"/>
    <property type="match status" value="1"/>
</dbReference>
<dbReference type="InterPro" id="IPR007450">
    <property type="entry name" value="BamE_dom"/>
</dbReference>
<organism evidence="5 6">
    <name type="scientific">Pseudomonas rhizosphaerae</name>
    <dbReference type="NCBI Taxonomy" id="216142"/>
    <lineage>
        <taxon>Bacteria</taxon>
        <taxon>Pseudomonadati</taxon>
        <taxon>Pseudomonadota</taxon>
        <taxon>Gammaproteobacteria</taxon>
        <taxon>Pseudomonadales</taxon>
        <taxon>Pseudomonadaceae</taxon>
        <taxon>Pseudomonas</taxon>
    </lineage>
</organism>
<dbReference type="Pfam" id="PF04355">
    <property type="entry name" value="BamE"/>
    <property type="match status" value="1"/>
</dbReference>
<evidence type="ECO:0000256" key="2">
    <source>
        <dbReference type="ARBA" id="ARBA00023136"/>
    </source>
</evidence>
<dbReference type="Proteomes" id="UP000029499">
    <property type="component" value="Chromosome"/>
</dbReference>
<dbReference type="AlphaFoldDB" id="A0A089YPS9"/>
<evidence type="ECO:0000259" key="4">
    <source>
        <dbReference type="Pfam" id="PF04355"/>
    </source>
</evidence>
<evidence type="ECO:0000256" key="3">
    <source>
        <dbReference type="SAM" id="SignalP"/>
    </source>
</evidence>
<evidence type="ECO:0000313" key="6">
    <source>
        <dbReference type="Proteomes" id="UP000029499"/>
    </source>
</evidence>
<dbReference type="OrthoDB" id="7003922at2"/>
<keyword evidence="1 3" id="KW-0732">Signal</keyword>
<proteinExistence type="predicted"/>
<feature type="signal peptide" evidence="3">
    <location>
        <begin position="1"/>
        <end position="24"/>
    </location>
</feature>
<dbReference type="eggNOG" id="COG2913">
    <property type="taxonomic scope" value="Bacteria"/>
</dbReference>